<name>A0A644ZNL3_9ZZZZ</name>
<gene>
    <name evidence="2" type="ORF">SDC9_88620</name>
</gene>
<comment type="caution">
    <text evidence="2">The sequence shown here is derived from an EMBL/GenBank/DDBJ whole genome shotgun (WGS) entry which is preliminary data.</text>
</comment>
<dbReference type="InterPro" id="IPR000572">
    <property type="entry name" value="OxRdtase_Mopterin-bd_dom"/>
</dbReference>
<sequence length="184" mass="20481">MCEKDAAPWSRRYVMARMFRWTTGVSLGAGGWASVQAQAAAGRPTGSLEIHSESGLSVLLNAEQIAGLPQRTTRTSTAWTDGVHAFEGPLVSDVIRAAGFALPAHAKVQARALNGYVIEIPAEDFVRWPVIVAWSMDGKALTRRDKGPFWIVYPRNDDKVLHDAKYDHRWAWQLQQLTVRSERP</sequence>
<accession>A0A644ZNL3</accession>
<evidence type="ECO:0000313" key="2">
    <source>
        <dbReference type="EMBL" id="MPM41958.1"/>
    </source>
</evidence>
<feature type="domain" description="Oxidoreductase molybdopterin-binding" evidence="1">
    <location>
        <begin position="78"/>
        <end position="154"/>
    </location>
</feature>
<evidence type="ECO:0000259" key="1">
    <source>
        <dbReference type="Pfam" id="PF00174"/>
    </source>
</evidence>
<dbReference type="AlphaFoldDB" id="A0A644ZNL3"/>
<dbReference type="Gene3D" id="3.90.420.10">
    <property type="entry name" value="Oxidoreductase, molybdopterin-binding domain"/>
    <property type="match status" value="1"/>
</dbReference>
<protein>
    <recommendedName>
        <fullName evidence="1">Oxidoreductase molybdopterin-binding domain-containing protein</fullName>
    </recommendedName>
</protein>
<dbReference type="Pfam" id="PF00174">
    <property type="entry name" value="Oxidored_molyb"/>
    <property type="match status" value="1"/>
</dbReference>
<dbReference type="SUPFAM" id="SSF56524">
    <property type="entry name" value="Oxidoreductase molybdopterin-binding domain"/>
    <property type="match status" value="1"/>
</dbReference>
<organism evidence="2">
    <name type="scientific">bioreactor metagenome</name>
    <dbReference type="NCBI Taxonomy" id="1076179"/>
    <lineage>
        <taxon>unclassified sequences</taxon>
        <taxon>metagenomes</taxon>
        <taxon>ecological metagenomes</taxon>
    </lineage>
</organism>
<dbReference type="EMBL" id="VSSQ01009552">
    <property type="protein sequence ID" value="MPM41958.1"/>
    <property type="molecule type" value="Genomic_DNA"/>
</dbReference>
<reference evidence="2" key="1">
    <citation type="submission" date="2019-08" db="EMBL/GenBank/DDBJ databases">
        <authorList>
            <person name="Kucharzyk K."/>
            <person name="Murdoch R.W."/>
            <person name="Higgins S."/>
            <person name="Loffler F."/>
        </authorList>
    </citation>
    <scope>NUCLEOTIDE SEQUENCE</scope>
</reference>
<dbReference type="InterPro" id="IPR036374">
    <property type="entry name" value="OxRdtase_Mopterin-bd_sf"/>
</dbReference>
<proteinExistence type="predicted"/>